<evidence type="ECO:0000256" key="1">
    <source>
        <dbReference type="SAM" id="MobiDB-lite"/>
    </source>
</evidence>
<evidence type="ECO:0000313" key="3">
    <source>
        <dbReference type="Proteomes" id="UP000325315"/>
    </source>
</evidence>
<feature type="compositionally biased region" description="Polar residues" evidence="1">
    <location>
        <begin position="53"/>
        <end position="64"/>
    </location>
</feature>
<protein>
    <submittedName>
        <fullName evidence="2">Uncharacterized protein</fullName>
    </submittedName>
</protein>
<sequence length="64" mass="7093">MVAQVRKICRVKTSRQEVPKMTEKKATTPKFFLVVLIVKRPITHKKGVGGSRMSPQQQGKASAA</sequence>
<dbReference type="Proteomes" id="UP000325315">
    <property type="component" value="Unassembled WGS sequence"/>
</dbReference>
<gene>
    <name evidence="2" type="ORF">EPI10_024186</name>
</gene>
<keyword evidence="3" id="KW-1185">Reference proteome</keyword>
<dbReference type="AlphaFoldDB" id="A0A5B6VW87"/>
<comment type="caution">
    <text evidence="2">The sequence shown here is derived from an EMBL/GenBank/DDBJ whole genome shotgun (WGS) entry which is preliminary data.</text>
</comment>
<reference evidence="3" key="1">
    <citation type="journal article" date="2019" name="Plant Biotechnol. J.">
        <title>Genome sequencing of the Australian wild diploid species Gossypium australe highlights disease resistance and delayed gland morphogenesis.</title>
        <authorList>
            <person name="Cai Y."/>
            <person name="Cai X."/>
            <person name="Wang Q."/>
            <person name="Wang P."/>
            <person name="Zhang Y."/>
            <person name="Cai C."/>
            <person name="Xu Y."/>
            <person name="Wang K."/>
            <person name="Zhou Z."/>
            <person name="Wang C."/>
            <person name="Geng S."/>
            <person name="Li B."/>
            <person name="Dong Q."/>
            <person name="Hou Y."/>
            <person name="Wang H."/>
            <person name="Ai P."/>
            <person name="Liu Z."/>
            <person name="Yi F."/>
            <person name="Sun M."/>
            <person name="An G."/>
            <person name="Cheng J."/>
            <person name="Zhang Y."/>
            <person name="Shi Q."/>
            <person name="Xie Y."/>
            <person name="Shi X."/>
            <person name="Chang Y."/>
            <person name="Huang F."/>
            <person name="Chen Y."/>
            <person name="Hong S."/>
            <person name="Mi L."/>
            <person name="Sun Q."/>
            <person name="Zhang L."/>
            <person name="Zhou B."/>
            <person name="Peng R."/>
            <person name="Zhang X."/>
            <person name="Liu F."/>
        </authorList>
    </citation>
    <scope>NUCLEOTIDE SEQUENCE [LARGE SCALE GENOMIC DNA]</scope>
    <source>
        <strain evidence="3">cv. PA1801</strain>
    </source>
</reference>
<name>A0A5B6VW87_9ROSI</name>
<dbReference type="EMBL" id="SMMG02000005">
    <property type="protein sequence ID" value="KAA3473839.1"/>
    <property type="molecule type" value="Genomic_DNA"/>
</dbReference>
<evidence type="ECO:0000313" key="2">
    <source>
        <dbReference type="EMBL" id="KAA3473839.1"/>
    </source>
</evidence>
<feature type="region of interest" description="Disordered" evidence="1">
    <location>
        <begin position="45"/>
        <end position="64"/>
    </location>
</feature>
<organism evidence="2 3">
    <name type="scientific">Gossypium australe</name>
    <dbReference type="NCBI Taxonomy" id="47621"/>
    <lineage>
        <taxon>Eukaryota</taxon>
        <taxon>Viridiplantae</taxon>
        <taxon>Streptophyta</taxon>
        <taxon>Embryophyta</taxon>
        <taxon>Tracheophyta</taxon>
        <taxon>Spermatophyta</taxon>
        <taxon>Magnoliopsida</taxon>
        <taxon>eudicotyledons</taxon>
        <taxon>Gunneridae</taxon>
        <taxon>Pentapetalae</taxon>
        <taxon>rosids</taxon>
        <taxon>malvids</taxon>
        <taxon>Malvales</taxon>
        <taxon>Malvaceae</taxon>
        <taxon>Malvoideae</taxon>
        <taxon>Gossypium</taxon>
    </lineage>
</organism>
<proteinExistence type="predicted"/>
<accession>A0A5B6VW87</accession>